<evidence type="ECO:0000313" key="1">
    <source>
        <dbReference type="EnsemblPlants" id="AVESA.00010b.r2.6AG1048660.1.CDS.1"/>
    </source>
</evidence>
<dbReference type="EnsemblPlants" id="AVESA.00010b.r2.6AG1048660.1">
    <property type="protein sequence ID" value="AVESA.00010b.r2.6AG1048660.1.CDS.1"/>
    <property type="gene ID" value="AVESA.00010b.r2.6AG1048660"/>
</dbReference>
<accession>A0ACD5YWA1</accession>
<name>A0ACD5YWA1_AVESA</name>
<reference evidence="1" key="2">
    <citation type="submission" date="2025-09" db="UniProtKB">
        <authorList>
            <consortium name="EnsemblPlants"/>
        </authorList>
    </citation>
    <scope>IDENTIFICATION</scope>
</reference>
<proteinExistence type="predicted"/>
<dbReference type="Proteomes" id="UP001732700">
    <property type="component" value="Chromosome 6A"/>
</dbReference>
<reference evidence="1" key="1">
    <citation type="submission" date="2021-05" db="EMBL/GenBank/DDBJ databases">
        <authorList>
            <person name="Scholz U."/>
            <person name="Mascher M."/>
            <person name="Fiebig A."/>
        </authorList>
    </citation>
    <scope>NUCLEOTIDE SEQUENCE [LARGE SCALE GENOMIC DNA]</scope>
</reference>
<keyword evidence="2" id="KW-1185">Reference proteome</keyword>
<protein>
    <submittedName>
        <fullName evidence="1">Uncharacterized protein</fullName>
    </submittedName>
</protein>
<evidence type="ECO:0000313" key="2">
    <source>
        <dbReference type="Proteomes" id="UP001732700"/>
    </source>
</evidence>
<organism evidence="1 2">
    <name type="scientific">Avena sativa</name>
    <name type="common">Oat</name>
    <dbReference type="NCBI Taxonomy" id="4498"/>
    <lineage>
        <taxon>Eukaryota</taxon>
        <taxon>Viridiplantae</taxon>
        <taxon>Streptophyta</taxon>
        <taxon>Embryophyta</taxon>
        <taxon>Tracheophyta</taxon>
        <taxon>Spermatophyta</taxon>
        <taxon>Magnoliopsida</taxon>
        <taxon>Liliopsida</taxon>
        <taxon>Poales</taxon>
        <taxon>Poaceae</taxon>
        <taxon>BOP clade</taxon>
        <taxon>Pooideae</taxon>
        <taxon>Poodae</taxon>
        <taxon>Poeae</taxon>
        <taxon>Poeae Chloroplast Group 1 (Aveneae type)</taxon>
        <taxon>Aveninae</taxon>
        <taxon>Avena</taxon>
    </lineage>
</organism>
<sequence length="329" mass="35583">MVSVSSPPSSQTARATESTCTTEKVEGLHRCEIRNYSLIKDLATGNSPVRSGAFTVGGYDWCLLFYPSGGRRVPKGDSAVYLQLMTSGATTRATFLVRIINPASGQSRLHGHAGIGLYSNDETSTDAMNGIRLMRTTELERTYVDRDRDRFIIECSLSVIGEPRASATTPLGVPVPPPPSDLPAHRLVLAMRSPVFKASLFGPMSEGKDGSCNITIEGVDPAVFKALLDVIYSDSFPTMDNLSEDANRELARHLLAAADRYGMDRLKAQCESILSKSLSAEGKGSVASRKDDQLSCFTFLSCFSKAVGSIFKIHQVQSAVSSLSANYFF</sequence>